<dbReference type="GO" id="GO:2001136">
    <property type="term" value="P:negative regulation of endocytic recycling"/>
    <property type="evidence" value="ECO:0007669"/>
    <property type="project" value="TreeGrafter"/>
</dbReference>
<feature type="domain" description="Rho-GAP" evidence="1">
    <location>
        <begin position="74"/>
        <end position="217"/>
    </location>
</feature>
<evidence type="ECO:0000259" key="1">
    <source>
        <dbReference type="PROSITE" id="PS50238"/>
    </source>
</evidence>
<proteinExistence type="predicted"/>
<dbReference type="EMBL" id="KN554859">
    <property type="protein sequence ID" value="KHJ89013.1"/>
    <property type="molecule type" value="Genomic_DNA"/>
</dbReference>
<keyword evidence="3" id="KW-1185">Reference proteome</keyword>
<dbReference type="InterPro" id="IPR008936">
    <property type="entry name" value="Rho_GTPase_activation_prot"/>
</dbReference>
<accession>A0A0B1SUL8</accession>
<evidence type="ECO:0000313" key="3">
    <source>
        <dbReference type="Proteomes" id="UP000053660"/>
    </source>
</evidence>
<reference evidence="2 3" key="1">
    <citation type="submission" date="2014-03" db="EMBL/GenBank/DDBJ databases">
        <title>Draft genome of the hookworm Oesophagostomum dentatum.</title>
        <authorList>
            <person name="Mitreva M."/>
        </authorList>
    </citation>
    <scope>NUCLEOTIDE SEQUENCE [LARGE SCALE GENOMIC DNA]</scope>
    <source>
        <strain evidence="2 3">OD-Hann</strain>
    </source>
</reference>
<dbReference type="Pfam" id="PF00620">
    <property type="entry name" value="RhoGAP"/>
    <property type="match status" value="1"/>
</dbReference>
<sequence length="217" mass="24432">MEFFPTIMQAFTFGVNSLDYSEFLFKVDLSGVPPSRSFLERSDYESELGTVDPFEEDFTSIATHEIVEVIADGDRVGSILAHHPDCDVPPIVTELIDFLTKHALDIEGIFRKSANIGSIRRLQDRINKGEQIDFENDPEYKDNTFIACIHASVLLKTFLRSLGEPVTTNALYPRLATLAEVPKTEKTPAVKEFVALLPQPNYLLLKTVVKFLTLVCY</sequence>
<dbReference type="PANTHER" id="PTHR45808">
    <property type="entry name" value="RHO GTPASE-ACTIVATING PROTEIN 68F"/>
    <property type="match status" value="1"/>
</dbReference>
<evidence type="ECO:0000313" key="2">
    <source>
        <dbReference type="EMBL" id="KHJ89013.1"/>
    </source>
</evidence>
<dbReference type="GO" id="GO:0005737">
    <property type="term" value="C:cytoplasm"/>
    <property type="evidence" value="ECO:0007669"/>
    <property type="project" value="TreeGrafter"/>
</dbReference>
<dbReference type="PROSITE" id="PS50238">
    <property type="entry name" value="RHOGAP"/>
    <property type="match status" value="1"/>
</dbReference>
<dbReference type="SUPFAM" id="SSF48350">
    <property type="entry name" value="GTPase activation domain, GAP"/>
    <property type="match status" value="1"/>
</dbReference>
<dbReference type="InterPro" id="IPR000198">
    <property type="entry name" value="RhoGAP_dom"/>
</dbReference>
<dbReference type="OrthoDB" id="19923at2759"/>
<dbReference type="Proteomes" id="UP000053660">
    <property type="component" value="Unassembled WGS sequence"/>
</dbReference>
<name>A0A0B1SUL8_OESDE</name>
<organism evidence="2 3">
    <name type="scientific">Oesophagostomum dentatum</name>
    <name type="common">Nodular worm</name>
    <dbReference type="NCBI Taxonomy" id="61180"/>
    <lineage>
        <taxon>Eukaryota</taxon>
        <taxon>Metazoa</taxon>
        <taxon>Ecdysozoa</taxon>
        <taxon>Nematoda</taxon>
        <taxon>Chromadorea</taxon>
        <taxon>Rhabditida</taxon>
        <taxon>Rhabditina</taxon>
        <taxon>Rhabditomorpha</taxon>
        <taxon>Strongyloidea</taxon>
        <taxon>Strongylidae</taxon>
        <taxon>Oesophagostomum</taxon>
    </lineage>
</organism>
<dbReference type="GO" id="GO:0005096">
    <property type="term" value="F:GTPase activator activity"/>
    <property type="evidence" value="ECO:0007669"/>
    <property type="project" value="TreeGrafter"/>
</dbReference>
<dbReference type="Gene3D" id="1.10.555.10">
    <property type="entry name" value="Rho GTPase activation protein"/>
    <property type="match status" value="1"/>
</dbReference>
<dbReference type="SMART" id="SM00324">
    <property type="entry name" value="RhoGAP"/>
    <property type="match status" value="1"/>
</dbReference>
<dbReference type="PANTHER" id="PTHR45808:SF2">
    <property type="entry name" value="RHO GTPASE-ACTIVATING PROTEIN 68F"/>
    <property type="match status" value="1"/>
</dbReference>
<dbReference type="AlphaFoldDB" id="A0A0B1SUL8"/>
<gene>
    <name evidence="2" type="ORF">OESDEN_11175</name>
</gene>
<dbReference type="GO" id="GO:0007264">
    <property type="term" value="P:small GTPase-mediated signal transduction"/>
    <property type="evidence" value="ECO:0007669"/>
    <property type="project" value="TreeGrafter"/>
</dbReference>
<protein>
    <submittedName>
        <fullName evidence="2">RhoGAP domain protein</fullName>
    </submittedName>
</protein>